<dbReference type="GO" id="GO:0006883">
    <property type="term" value="P:intracellular sodium ion homeostasis"/>
    <property type="evidence" value="ECO:0007669"/>
    <property type="project" value="TreeGrafter"/>
</dbReference>
<feature type="transmembrane region" description="Helical" evidence="11">
    <location>
        <begin position="746"/>
        <end position="767"/>
    </location>
</feature>
<dbReference type="Gene3D" id="2.70.150.10">
    <property type="entry name" value="Calcium-transporting ATPase, cytoplasmic transduction domain A"/>
    <property type="match status" value="1"/>
</dbReference>
<dbReference type="FunFam" id="2.70.150.10:FF:000016">
    <property type="entry name" value="Calcium-transporting P-type ATPase putative"/>
    <property type="match status" value="1"/>
</dbReference>
<dbReference type="InterPro" id="IPR023299">
    <property type="entry name" value="ATPase_P-typ_cyto_dom_N"/>
</dbReference>
<dbReference type="Pfam" id="PF13246">
    <property type="entry name" value="Cation_ATPase"/>
    <property type="match status" value="1"/>
</dbReference>
<keyword evidence="9 11" id="KW-1133">Transmembrane helix</keyword>
<feature type="transmembrane region" description="Helical" evidence="11">
    <location>
        <begin position="83"/>
        <end position="99"/>
    </location>
</feature>
<dbReference type="InterPro" id="IPR006068">
    <property type="entry name" value="ATPase_P-typ_cation-transptr_C"/>
</dbReference>
<evidence type="ECO:0000256" key="5">
    <source>
        <dbReference type="ARBA" id="ARBA00022723"/>
    </source>
</evidence>
<keyword evidence="14" id="KW-1185">Reference proteome</keyword>
<evidence type="ECO:0000313" key="14">
    <source>
        <dbReference type="Proteomes" id="UP000228948"/>
    </source>
</evidence>
<feature type="transmembrane region" description="Helical" evidence="11">
    <location>
        <begin position="243"/>
        <end position="264"/>
    </location>
</feature>
<dbReference type="GO" id="GO:1902600">
    <property type="term" value="P:proton transmembrane transport"/>
    <property type="evidence" value="ECO:0007669"/>
    <property type="project" value="TreeGrafter"/>
</dbReference>
<dbReference type="InterPro" id="IPR023298">
    <property type="entry name" value="ATPase_P-typ_TM_dom_sf"/>
</dbReference>
<dbReference type="PRINTS" id="PR00120">
    <property type="entry name" value="HATPASE"/>
</dbReference>
<feature type="transmembrane region" description="Helical" evidence="11">
    <location>
        <begin position="705"/>
        <end position="723"/>
    </location>
</feature>
<dbReference type="GO" id="GO:0005391">
    <property type="term" value="F:P-type sodium:potassium-exchanging transporter activity"/>
    <property type="evidence" value="ECO:0007669"/>
    <property type="project" value="TreeGrafter"/>
</dbReference>
<keyword evidence="8" id="KW-1278">Translocase</keyword>
<keyword evidence="5" id="KW-0479">Metal-binding</keyword>
<feature type="transmembrane region" description="Helical" evidence="11">
    <location>
        <begin position="59"/>
        <end position="77"/>
    </location>
</feature>
<dbReference type="PRINTS" id="PR00119">
    <property type="entry name" value="CATATPASE"/>
</dbReference>
<dbReference type="NCBIfam" id="TIGR01494">
    <property type="entry name" value="ATPase_P-type"/>
    <property type="match status" value="2"/>
</dbReference>
<proteinExistence type="inferred from homology"/>
<dbReference type="Proteomes" id="UP000228948">
    <property type="component" value="Chromosome"/>
</dbReference>
<keyword evidence="10 11" id="KW-0472">Membrane</keyword>
<reference evidence="13 14" key="1">
    <citation type="submission" date="2017-11" db="EMBL/GenBank/DDBJ databases">
        <title>Revised Sequence and Annotation of the Rhodobaca barguzinensis strain alga05 Genome.</title>
        <authorList>
            <person name="Kopejtka K."/>
            <person name="Tomasch J.M."/>
            <person name="Bunk B."/>
            <person name="Koblizek M."/>
        </authorList>
    </citation>
    <scope>NUCLEOTIDE SEQUENCE [LARGE SCALE GENOMIC DNA]</scope>
    <source>
        <strain evidence="14">alga05</strain>
    </source>
</reference>
<dbReference type="InterPro" id="IPR059000">
    <property type="entry name" value="ATPase_P-type_domA"/>
</dbReference>
<dbReference type="FunFam" id="3.40.50.1000:FF:000028">
    <property type="entry name" value="Calcium-transporting P-type ATPase, putative"/>
    <property type="match status" value="1"/>
</dbReference>
<dbReference type="SMART" id="SM00831">
    <property type="entry name" value="Cation_ATPase_N"/>
    <property type="match status" value="1"/>
</dbReference>
<dbReference type="PANTHER" id="PTHR43294:SF20">
    <property type="entry name" value="P-TYPE ATPASE"/>
    <property type="match status" value="1"/>
</dbReference>
<dbReference type="SUPFAM" id="SSF81660">
    <property type="entry name" value="Metal cation-transporting ATPase, ATP-binding domain N"/>
    <property type="match status" value="1"/>
</dbReference>
<dbReference type="SUPFAM" id="SSF81665">
    <property type="entry name" value="Calcium ATPase, transmembrane domain M"/>
    <property type="match status" value="1"/>
</dbReference>
<dbReference type="InterPro" id="IPR044492">
    <property type="entry name" value="P_typ_ATPase_HD_dom"/>
</dbReference>
<dbReference type="InterPro" id="IPR004014">
    <property type="entry name" value="ATPase_P-typ_cation-transptr_N"/>
</dbReference>
<dbReference type="RefSeq" id="WP_071480328.1">
    <property type="nucleotide sequence ID" value="NZ_CP024899.1"/>
</dbReference>
<evidence type="ECO:0000256" key="3">
    <source>
        <dbReference type="ARBA" id="ARBA00022475"/>
    </source>
</evidence>
<evidence type="ECO:0000256" key="8">
    <source>
        <dbReference type="ARBA" id="ARBA00022967"/>
    </source>
</evidence>
<gene>
    <name evidence="13" type="ORF">BG454_08030</name>
</gene>
<dbReference type="SFLD" id="SFLDF00027">
    <property type="entry name" value="p-type_atpase"/>
    <property type="match status" value="1"/>
</dbReference>
<dbReference type="GO" id="GO:0005886">
    <property type="term" value="C:plasma membrane"/>
    <property type="evidence" value="ECO:0007669"/>
    <property type="project" value="UniProtKB-SubCell"/>
</dbReference>
<feature type="transmembrane region" description="Helical" evidence="11">
    <location>
        <begin position="674"/>
        <end position="699"/>
    </location>
</feature>
<keyword evidence="3" id="KW-1003">Cell membrane</keyword>
<feature type="transmembrane region" description="Helical" evidence="11">
    <location>
        <begin position="276"/>
        <end position="301"/>
    </location>
</feature>
<dbReference type="Pfam" id="PF08282">
    <property type="entry name" value="Hydrolase_3"/>
    <property type="match status" value="1"/>
</dbReference>
<feature type="transmembrane region" description="Helical" evidence="11">
    <location>
        <begin position="848"/>
        <end position="867"/>
    </location>
</feature>
<dbReference type="InterPro" id="IPR018303">
    <property type="entry name" value="ATPase_P-typ_P_site"/>
</dbReference>
<evidence type="ECO:0000256" key="7">
    <source>
        <dbReference type="ARBA" id="ARBA00022840"/>
    </source>
</evidence>
<evidence type="ECO:0000256" key="2">
    <source>
        <dbReference type="ARBA" id="ARBA00005675"/>
    </source>
</evidence>
<dbReference type="EMBL" id="CP024899">
    <property type="protein sequence ID" value="ATX65781.1"/>
    <property type="molecule type" value="Genomic_DNA"/>
</dbReference>
<dbReference type="SUPFAM" id="SSF56784">
    <property type="entry name" value="HAD-like"/>
    <property type="match status" value="1"/>
</dbReference>
<dbReference type="PROSITE" id="PS00154">
    <property type="entry name" value="ATPASE_E1_E2"/>
    <property type="match status" value="1"/>
</dbReference>
<accession>A0A2K8K8K7</accession>
<dbReference type="InterPro" id="IPR036412">
    <property type="entry name" value="HAD-like_sf"/>
</dbReference>
<evidence type="ECO:0000256" key="1">
    <source>
        <dbReference type="ARBA" id="ARBA00004651"/>
    </source>
</evidence>
<keyword evidence="7" id="KW-0067">ATP-binding</keyword>
<sequence length="887" mass="94705">MAAPSTPWASPVDEVMQSLDASPKGLDPDQIAARRAEFGANSLPQAPRPGPVARLARQFNNLLILVLIGAALITALLGHWIDTGVIMAVVIINAVIGFVQEGRAEAALEALRDMLAPKANVIRDGQRMSVAGADLVPGDIVLLEAGDKVPADLRLIEVSGMSVEEAILTGESVPVRKALDPVDADASLGDRAPMAFSGTMVAEGTGRGVVTTTGGQTEIGRISKMMSDVQTLKTPLIRQMEIFAKYLTGFIMVVSASILAFTLILREMPFAEAFMIVVGLFVAAIPEGLPAVLTVTLAIGVQSMARRNAIIRRLPIIETLGAVSTICSDKTGTLTRNEMMVASVVTAQERLEIPGEGYRPEGEIKGGDPEILSAMAQVAALCNTAALVQDDKGWRVEGDPMEGALLAFAGKLGAEFDNRPSPAESIPFDARYRYMAVLQDGLALLKGAPERILAHCATQMGQNGPEPLDKSYWDEASQQIANDGQRVLAFARMPLEGQPLSHETIAEGLTLLGLVGLIDPPRSEAIAAVAECHSAGISVKMITGDHAGTAAAIGRQIGLNQTDQPLTGAEIDRMDDATLEAAIRRTDIFARTSPEHKLRLVQALQARGQVVAMTGDGVNDAPALKRADAGIAMGQKGSEAAREASDFVLADDNFASIAEAVKQGRTVYANLKKVITFLLPVNGGESISLIIAVLFGLMLPITPLQILWVNMVSSVALAMSLAFERPEAAIMRQPPRRANAPILSRFILWRVFLVSILFAMGIFGQFALSQMQGAGLDEARTMALNTLVAMEVFYLFSVRYRHGWSISWQGLKGTPAVLIAVVLVIVLQAGFTYLPFMQMLFDTVALDLWQLAQCVAAGVILLVVLEIDKHAASFWKRLATDMSAARS</sequence>
<name>A0A2K8K8K7_9RHOB</name>
<evidence type="ECO:0000256" key="4">
    <source>
        <dbReference type="ARBA" id="ARBA00022692"/>
    </source>
</evidence>
<dbReference type="KEGG" id="rbg:BG454_08030"/>
<dbReference type="SFLD" id="SFLDG00002">
    <property type="entry name" value="C1.7:_P-type_atpase_like"/>
    <property type="match status" value="1"/>
</dbReference>
<keyword evidence="6" id="KW-0547">Nucleotide-binding</keyword>
<dbReference type="Gene3D" id="1.20.1110.10">
    <property type="entry name" value="Calcium-transporting ATPase, transmembrane domain"/>
    <property type="match status" value="1"/>
</dbReference>
<dbReference type="GO" id="GO:0005524">
    <property type="term" value="F:ATP binding"/>
    <property type="evidence" value="ECO:0007669"/>
    <property type="project" value="UniProtKB-KW"/>
</dbReference>
<dbReference type="InterPro" id="IPR023214">
    <property type="entry name" value="HAD_sf"/>
</dbReference>
<dbReference type="GO" id="GO:0036376">
    <property type="term" value="P:sodium ion export across plasma membrane"/>
    <property type="evidence" value="ECO:0007669"/>
    <property type="project" value="TreeGrafter"/>
</dbReference>
<dbReference type="Gene3D" id="3.40.50.1000">
    <property type="entry name" value="HAD superfamily/HAD-like"/>
    <property type="match status" value="1"/>
</dbReference>
<evidence type="ECO:0000259" key="12">
    <source>
        <dbReference type="SMART" id="SM00831"/>
    </source>
</evidence>
<organism evidence="13 14">
    <name type="scientific">Roseinatronobacter bogoriensis subsp. barguzinensis</name>
    <dbReference type="NCBI Taxonomy" id="441209"/>
    <lineage>
        <taxon>Bacteria</taxon>
        <taxon>Pseudomonadati</taxon>
        <taxon>Pseudomonadota</taxon>
        <taxon>Alphaproteobacteria</taxon>
        <taxon>Rhodobacterales</taxon>
        <taxon>Paracoccaceae</taxon>
        <taxon>Roseinatronobacter</taxon>
    </lineage>
</organism>
<dbReference type="GO" id="GO:0030007">
    <property type="term" value="P:intracellular potassium ion homeostasis"/>
    <property type="evidence" value="ECO:0007669"/>
    <property type="project" value="TreeGrafter"/>
</dbReference>
<feature type="transmembrane region" description="Helical" evidence="11">
    <location>
        <begin position="816"/>
        <end position="836"/>
    </location>
</feature>
<dbReference type="OrthoDB" id="9807843at2"/>
<comment type="subcellular location">
    <subcellularLocation>
        <location evidence="1">Cell membrane</location>
        <topology evidence="1">Multi-pass membrane protein</topology>
    </subcellularLocation>
</comment>
<dbReference type="InterPro" id="IPR008250">
    <property type="entry name" value="ATPase_P-typ_transduc_dom_A_sf"/>
</dbReference>
<evidence type="ECO:0000313" key="13">
    <source>
        <dbReference type="EMBL" id="ATX65781.1"/>
    </source>
</evidence>
<evidence type="ECO:0000256" key="6">
    <source>
        <dbReference type="ARBA" id="ARBA00022741"/>
    </source>
</evidence>
<dbReference type="Pfam" id="PF00122">
    <property type="entry name" value="E1-E2_ATPase"/>
    <property type="match status" value="1"/>
</dbReference>
<evidence type="ECO:0000256" key="11">
    <source>
        <dbReference type="SAM" id="Phobius"/>
    </source>
</evidence>
<protein>
    <submittedName>
        <fullName evidence="13">Carbonate dehydratase</fullName>
    </submittedName>
</protein>
<dbReference type="GO" id="GO:0046872">
    <property type="term" value="F:metal ion binding"/>
    <property type="evidence" value="ECO:0007669"/>
    <property type="project" value="UniProtKB-KW"/>
</dbReference>
<evidence type="ECO:0000256" key="9">
    <source>
        <dbReference type="ARBA" id="ARBA00022989"/>
    </source>
</evidence>
<dbReference type="SUPFAM" id="SSF81653">
    <property type="entry name" value="Calcium ATPase, transduction domain A"/>
    <property type="match status" value="1"/>
</dbReference>
<dbReference type="Pfam" id="PF00690">
    <property type="entry name" value="Cation_ATPase_N"/>
    <property type="match status" value="1"/>
</dbReference>
<feature type="domain" description="Cation-transporting P-type ATPase N-terminal" evidence="12">
    <location>
        <begin position="6"/>
        <end position="79"/>
    </location>
</feature>
<dbReference type="InterPro" id="IPR001757">
    <property type="entry name" value="P_typ_ATPase"/>
</dbReference>
<dbReference type="Pfam" id="PF00689">
    <property type="entry name" value="Cation_ATPase_C"/>
    <property type="match status" value="1"/>
</dbReference>
<dbReference type="GO" id="GO:0016887">
    <property type="term" value="F:ATP hydrolysis activity"/>
    <property type="evidence" value="ECO:0007669"/>
    <property type="project" value="InterPro"/>
</dbReference>
<dbReference type="SFLD" id="SFLDS00003">
    <property type="entry name" value="Haloacid_Dehalogenase"/>
    <property type="match status" value="1"/>
</dbReference>
<feature type="transmembrane region" description="Helical" evidence="11">
    <location>
        <begin position="779"/>
        <end position="796"/>
    </location>
</feature>
<dbReference type="PANTHER" id="PTHR43294">
    <property type="entry name" value="SODIUM/POTASSIUM-TRANSPORTING ATPASE SUBUNIT ALPHA"/>
    <property type="match status" value="1"/>
</dbReference>
<evidence type="ECO:0000256" key="10">
    <source>
        <dbReference type="ARBA" id="ARBA00023136"/>
    </source>
</evidence>
<dbReference type="InterPro" id="IPR050510">
    <property type="entry name" value="Cation_transp_ATPase_P-type"/>
</dbReference>
<dbReference type="AlphaFoldDB" id="A0A2K8K8K7"/>
<dbReference type="STRING" id="441209.GCA_001870665_01382"/>
<dbReference type="Gene3D" id="3.40.1110.10">
    <property type="entry name" value="Calcium-transporting ATPase, cytoplasmic domain N"/>
    <property type="match status" value="1"/>
</dbReference>
<dbReference type="GO" id="GO:1990573">
    <property type="term" value="P:potassium ion import across plasma membrane"/>
    <property type="evidence" value="ECO:0007669"/>
    <property type="project" value="TreeGrafter"/>
</dbReference>
<keyword evidence="4 11" id="KW-0812">Transmembrane</keyword>
<comment type="similarity">
    <text evidence="2">Belongs to the cation transport ATPase (P-type) (TC 3.A.3) family. Type IIA subfamily.</text>
</comment>